<evidence type="ECO:0000313" key="5">
    <source>
        <dbReference type="EMBL" id="PKA61438.1"/>
    </source>
</evidence>
<feature type="domain" description="SET" evidence="4">
    <location>
        <begin position="59"/>
        <end position="286"/>
    </location>
</feature>
<dbReference type="PANTHER" id="PTHR13271">
    <property type="entry name" value="UNCHARACTERIZED PUTATIVE METHYLTRANSFERASE"/>
    <property type="match status" value="1"/>
</dbReference>
<accession>A0A2I0B0X3</accession>
<evidence type="ECO:0000256" key="1">
    <source>
        <dbReference type="ARBA" id="ARBA00022603"/>
    </source>
</evidence>
<protein>
    <submittedName>
        <fullName evidence="5">[Fructose-bisphosphate aldolase]-lysine N-methyltransferase, chloroplastic</fullName>
    </submittedName>
</protein>
<evidence type="ECO:0000313" key="6">
    <source>
        <dbReference type="Proteomes" id="UP000236161"/>
    </source>
</evidence>
<dbReference type="InterPro" id="IPR036464">
    <property type="entry name" value="Rubisco_LSMT_subst-bd_sf"/>
</dbReference>
<proteinExistence type="predicted"/>
<keyword evidence="2 5" id="KW-0808">Transferase</keyword>
<dbReference type="PANTHER" id="PTHR13271:SF116">
    <property type="entry name" value="F21J9.27"/>
    <property type="match status" value="1"/>
</dbReference>
<evidence type="ECO:0000259" key="4">
    <source>
        <dbReference type="PROSITE" id="PS50280"/>
    </source>
</evidence>
<dbReference type="CDD" id="cd10527">
    <property type="entry name" value="SET_LSMT"/>
    <property type="match status" value="1"/>
</dbReference>
<keyword evidence="3" id="KW-0949">S-adenosyl-L-methionine</keyword>
<dbReference type="InterPro" id="IPR046341">
    <property type="entry name" value="SET_dom_sf"/>
</dbReference>
<dbReference type="Gene3D" id="3.90.1420.10">
    <property type="entry name" value="Rubisco LSMT, substrate-binding domain"/>
    <property type="match status" value="1"/>
</dbReference>
<dbReference type="FunFam" id="3.90.1410.10:FF:000009">
    <property type="entry name" value="Histone-lysine N-methyltransferase setd3"/>
    <property type="match status" value="1"/>
</dbReference>
<dbReference type="SUPFAM" id="SSF81822">
    <property type="entry name" value="RuBisCo LSMT C-terminal, substrate-binding domain"/>
    <property type="match status" value="1"/>
</dbReference>
<dbReference type="EMBL" id="KZ451930">
    <property type="protein sequence ID" value="PKA61438.1"/>
    <property type="molecule type" value="Genomic_DNA"/>
</dbReference>
<dbReference type="AlphaFoldDB" id="A0A2I0B0X3"/>
<dbReference type="OrthoDB" id="341421at2759"/>
<organism evidence="5 6">
    <name type="scientific">Apostasia shenzhenica</name>
    <dbReference type="NCBI Taxonomy" id="1088818"/>
    <lineage>
        <taxon>Eukaryota</taxon>
        <taxon>Viridiplantae</taxon>
        <taxon>Streptophyta</taxon>
        <taxon>Embryophyta</taxon>
        <taxon>Tracheophyta</taxon>
        <taxon>Spermatophyta</taxon>
        <taxon>Magnoliopsida</taxon>
        <taxon>Liliopsida</taxon>
        <taxon>Asparagales</taxon>
        <taxon>Orchidaceae</taxon>
        <taxon>Apostasioideae</taxon>
        <taxon>Apostasia</taxon>
    </lineage>
</organism>
<dbReference type="Pfam" id="PF00856">
    <property type="entry name" value="SET"/>
    <property type="match status" value="1"/>
</dbReference>
<dbReference type="InterPro" id="IPR050600">
    <property type="entry name" value="SETD3_SETD6_MTase"/>
</dbReference>
<dbReference type="InterPro" id="IPR001214">
    <property type="entry name" value="SET_dom"/>
</dbReference>
<keyword evidence="1 5" id="KW-0489">Methyltransferase</keyword>
<name>A0A2I0B0X3_9ASPA</name>
<reference evidence="5 6" key="1">
    <citation type="journal article" date="2017" name="Nature">
        <title>The Apostasia genome and the evolution of orchids.</title>
        <authorList>
            <person name="Zhang G.Q."/>
            <person name="Liu K.W."/>
            <person name="Li Z."/>
            <person name="Lohaus R."/>
            <person name="Hsiao Y.Y."/>
            <person name="Niu S.C."/>
            <person name="Wang J.Y."/>
            <person name="Lin Y.C."/>
            <person name="Xu Q."/>
            <person name="Chen L.J."/>
            <person name="Yoshida K."/>
            <person name="Fujiwara S."/>
            <person name="Wang Z.W."/>
            <person name="Zhang Y.Q."/>
            <person name="Mitsuda N."/>
            <person name="Wang M."/>
            <person name="Liu G.H."/>
            <person name="Pecoraro L."/>
            <person name="Huang H.X."/>
            <person name="Xiao X.J."/>
            <person name="Lin M."/>
            <person name="Wu X.Y."/>
            <person name="Wu W.L."/>
            <person name="Chen Y.Y."/>
            <person name="Chang S.B."/>
            <person name="Sakamoto S."/>
            <person name="Ohme-Takagi M."/>
            <person name="Yagi M."/>
            <person name="Zeng S.J."/>
            <person name="Shen C.Y."/>
            <person name="Yeh C.M."/>
            <person name="Luo Y.B."/>
            <person name="Tsai W.C."/>
            <person name="Van de Peer Y."/>
            <person name="Liu Z.J."/>
        </authorList>
    </citation>
    <scope>NUCLEOTIDE SEQUENCE [LARGE SCALE GENOMIC DNA]</scope>
    <source>
        <strain evidence="6">cv. Shenzhen</strain>
        <tissue evidence="5">Stem</tissue>
    </source>
</reference>
<sequence>MSSSAASKTLTAAVDVAKWSAASMTRRRPMNCLASAPRLVSHPPDLIRWVRRQGGFVHPKLRIANHGSNGLGVSSDGEISAGTDLISLPGHIPLRLPGYDERCTVLFQLSQQVPEELWAMRLGLKLLQERATTGSFWWPYISNLPETFSVPIFFSGEDIKNLQYAPLVYQVNKRCRFLLDFEKTVGALLENVEQKSHPFSGQDVNASSLGWAMSAVSSRAFRLHSESLSDGQRTNIPMLLPLIDSCNHSFQPHAKIVQQQITGSSDMLVVAEKEIEQDNPITLNYGFLSNDLFLLDYGFVIPSNPYDYVELKYDATLLDAAGMAAGLSSPSFSSPAQWQEEILCQLNLLGDGATLKVSLGGSELVDGRLLAALRVLLVKDKELVQSHNLQSLMALSDEAPLGILVETTALRIIIALCVVALEHFPTKVTQDESVLKGSIPPSMSLAIQFRMQKKLMIIDVMRKLSQRIKMISMRKSHA</sequence>
<dbReference type="STRING" id="1088818.A0A2I0B0X3"/>
<evidence type="ECO:0000256" key="2">
    <source>
        <dbReference type="ARBA" id="ARBA00022679"/>
    </source>
</evidence>
<dbReference type="Gene3D" id="3.90.1410.10">
    <property type="entry name" value="set domain protein methyltransferase, domain 1"/>
    <property type="match status" value="1"/>
</dbReference>
<dbReference type="GO" id="GO:0032259">
    <property type="term" value="P:methylation"/>
    <property type="evidence" value="ECO:0007669"/>
    <property type="project" value="UniProtKB-KW"/>
</dbReference>
<dbReference type="Pfam" id="PF09273">
    <property type="entry name" value="Rubis-subs-bind"/>
    <property type="match status" value="1"/>
</dbReference>
<dbReference type="SMART" id="SM00317">
    <property type="entry name" value="SET"/>
    <property type="match status" value="1"/>
</dbReference>
<dbReference type="Proteomes" id="UP000236161">
    <property type="component" value="Unassembled WGS sequence"/>
</dbReference>
<gene>
    <name evidence="5" type="primary">LSMT-L</name>
    <name evidence="5" type="ORF">AXF42_Ash014355</name>
</gene>
<evidence type="ECO:0000256" key="3">
    <source>
        <dbReference type="ARBA" id="ARBA00022691"/>
    </source>
</evidence>
<dbReference type="InterPro" id="IPR015353">
    <property type="entry name" value="Rubisco_LSMT_subst-bd"/>
</dbReference>
<dbReference type="GO" id="GO:0016279">
    <property type="term" value="F:protein-lysine N-methyltransferase activity"/>
    <property type="evidence" value="ECO:0007669"/>
    <property type="project" value="TreeGrafter"/>
</dbReference>
<dbReference type="SUPFAM" id="SSF82199">
    <property type="entry name" value="SET domain"/>
    <property type="match status" value="1"/>
</dbReference>
<keyword evidence="6" id="KW-1185">Reference proteome</keyword>
<dbReference type="PROSITE" id="PS50280">
    <property type="entry name" value="SET"/>
    <property type="match status" value="1"/>
</dbReference>